<feature type="compositionally biased region" description="Basic residues" evidence="9">
    <location>
        <begin position="1283"/>
        <end position="1296"/>
    </location>
</feature>
<dbReference type="GO" id="GO:0005634">
    <property type="term" value="C:nucleus"/>
    <property type="evidence" value="ECO:0000318"/>
    <property type="project" value="GO_Central"/>
</dbReference>
<evidence type="ECO:0000256" key="2">
    <source>
        <dbReference type="ARBA" id="ARBA00022618"/>
    </source>
</evidence>
<name>A0A9R0K1R4_SPIOL</name>
<feature type="compositionally biased region" description="Polar residues" evidence="9">
    <location>
        <begin position="1527"/>
        <end position="1540"/>
    </location>
</feature>
<evidence type="ECO:0000256" key="4">
    <source>
        <dbReference type="ARBA" id="ARBA00022776"/>
    </source>
</evidence>
<evidence type="ECO:0000313" key="10">
    <source>
        <dbReference type="Proteomes" id="UP000813463"/>
    </source>
</evidence>
<keyword evidence="6" id="KW-0539">Nucleus</keyword>
<dbReference type="Proteomes" id="UP000813463">
    <property type="component" value="Chromosome 5"/>
</dbReference>
<feature type="compositionally biased region" description="Basic and acidic residues" evidence="9">
    <location>
        <begin position="1474"/>
        <end position="1488"/>
    </location>
</feature>
<keyword evidence="7" id="KW-0131">Cell cycle</keyword>
<feature type="compositionally biased region" description="Polar residues" evidence="9">
    <location>
        <begin position="1227"/>
        <end position="1263"/>
    </location>
</feature>
<keyword evidence="5" id="KW-0234">DNA repair</keyword>
<reference evidence="11" key="2">
    <citation type="submission" date="2025-08" db="UniProtKB">
        <authorList>
            <consortium name="RefSeq"/>
        </authorList>
    </citation>
    <scope>IDENTIFICATION</scope>
    <source>
        <tissue evidence="11">Leaf</tissue>
    </source>
</reference>
<keyword evidence="2" id="KW-0132">Cell division</keyword>
<feature type="compositionally biased region" description="Basic and acidic residues" evidence="9">
    <location>
        <begin position="1589"/>
        <end position="1617"/>
    </location>
</feature>
<evidence type="ECO:0000256" key="1">
    <source>
        <dbReference type="ARBA" id="ARBA00004123"/>
    </source>
</evidence>
<dbReference type="CDD" id="cd19953">
    <property type="entry name" value="PDS5"/>
    <property type="match status" value="1"/>
</dbReference>
<feature type="region of interest" description="Disordered" evidence="9">
    <location>
        <begin position="1"/>
        <end position="22"/>
    </location>
</feature>
<dbReference type="GO" id="GO:0051301">
    <property type="term" value="P:cell division"/>
    <property type="evidence" value="ECO:0007669"/>
    <property type="project" value="UniProtKB-KW"/>
</dbReference>
<feature type="region of interest" description="Disordered" evidence="9">
    <location>
        <begin position="1191"/>
        <end position="1322"/>
    </location>
</feature>
<dbReference type="GeneID" id="110793793"/>
<evidence type="ECO:0000256" key="5">
    <source>
        <dbReference type="ARBA" id="ARBA00023204"/>
    </source>
</evidence>
<feature type="compositionally biased region" description="Basic and acidic residues" evidence="9">
    <location>
        <begin position="1304"/>
        <end position="1322"/>
    </location>
</feature>
<dbReference type="InterPro" id="IPR039776">
    <property type="entry name" value="Pds5"/>
</dbReference>
<dbReference type="InterPro" id="IPR016024">
    <property type="entry name" value="ARM-type_fold"/>
</dbReference>
<feature type="compositionally biased region" description="Polar residues" evidence="9">
    <location>
        <begin position="1431"/>
        <end position="1462"/>
    </location>
</feature>
<dbReference type="PANTHER" id="PTHR12663">
    <property type="entry name" value="ANDROGEN INDUCED INHIBITOR OF PROLIFERATION AS3 / PDS5-RELATED"/>
    <property type="match status" value="1"/>
</dbReference>
<feature type="compositionally biased region" description="Acidic residues" evidence="9">
    <location>
        <begin position="1544"/>
        <end position="1556"/>
    </location>
</feature>
<evidence type="ECO:0000256" key="7">
    <source>
        <dbReference type="ARBA" id="ARBA00023306"/>
    </source>
</evidence>
<feature type="compositionally biased region" description="Acidic residues" evidence="9">
    <location>
        <begin position="1648"/>
        <end position="1672"/>
    </location>
</feature>
<dbReference type="GO" id="GO:0006281">
    <property type="term" value="P:DNA repair"/>
    <property type="evidence" value="ECO:0007669"/>
    <property type="project" value="UniProtKB-KW"/>
</dbReference>
<dbReference type="RefSeq" id="XP_021854385.2">
    <property type="nucleotide sequence ID" value="XM_021998693.2"/>
</dbReference>
<feature type="compositionally biased region" description="Basic and acidic residues" evidence="9">
    <location>
        <begin position="1210"/>
        <end position="1226"/>
    </location>
</feature>
<feature type="compositionally biased region" description="Basic and acidic residues" evidence="9">
    <location>
        <begin position="1557"/>
        <end position="1576"/>
    </location>
</feature>
<dbReference type="SUPFAM" id="SSF48371">
    <property type="entry name" value="ARM repeat"/>
    <property type="match status" value="2"/>
</dbReference>
<keyword evidence="8" id="KW-0175">Coiled coil</keyword>
<dbReference type="GO" id="GO:0140670">
    <property type="term" value="F:cohesin unloader activity"/>
    <property type="evidence" value="ECO:0000318"/>
    <property type="project" value="GO_Central"/>
</dbReference>
<dbReference type="PANTHER" id="PTHR12663:SF0">
    <property type="entry name" value="PRECOCIOUS DISSOCIATION OF SISTERS 5, ISOFORM A"/>
    <property type="match status" value="1"/>
</dbReference>
<dbReference type="CDD" id="cd20404">
    <property type="entry name" value="Tudor_Agenet_AtEML-like"/>
    <property type="match status" value="1"/>
</dbReference>
<keyword evidence="3" id="KW-0227">DNA damage</keyword>
<organism evidence="10 11">
    <name type="scientific">Spinacia oleracea</name>
    <name type="common">Spinach</name>
    <dbReference type="NCBI Taxonomy" id="3562"/>
    <lineage>
        <taxon>Eukaryota</taxon>
        <taxon>Viridiplantae</taxon>
        <taxon>Streptophyta</taxon>
        <taxon>Embryophyta</taxon>
        <taxon>Tracheophyta</taxon>
        <taxon>Spermatophyta</taxon>
        <taxon>Magnoliopsida</taxon>
        <taxon>eudicotyledons</taxon>
        <taxon>Gunneridae</taxon>
        <taxon>Pentapetalae</taxon>
        <taxon>Caryophyllales</taxon>
        <taxon>Chenopodiaceae</taxon>
        <taxon>Chenopodioideae</taxon>
        <taxon>Anserineae</taxon>
        <taxon>Spinacia</taxon>
    </lineage>
</organism>
<feature type="compositionally biased region" description="Basic residues" evidence="9">
    <location>
        <begin position="1678"/>
        <end position="1687"/>
    </location>
</feature>
<proteinExistence type="predicted"/>
<dbReference type="Pfam" id="PF20168">
    <property type="entry name" value="PDS5"/>
    <property type="match status" value="1"/>
</dbReference>
<dbReference type="KEGG" id="soe:110793793"/>
<dbReference type="Gene3D" id="2.30.30.140">
    <property type="match status" value="1"/>
</dbReference>
<dbReference type="GO" id="GO:0009556">
    <property type="term" value="P:microsporogenesis"/>
    <property type="evidence" value="ECO:0007669"/>
    <property type="project" value="UniProtKB-ARBA"/>
</dbReference>
<dbReference type="InterPro" id="IPR011989">
    <property type="entry name" value="ARM-like"/>
</dbReference>
<evidence type="ECO:0000256" key="8">
    <source>
        <dbReference type="SAM" id="Coils"/>
    </source>
</evidence>
<dbReference type="GO" id="GO:0007064">
    <property type="term" value="P:mitotic sister chromatid cohesion"/>
    <property type="evidence" value="ECO:0000318"/>
    <property type="project" value="GO_Central"/>
</dbReference>
<gene>
    <name evidence="11" type="primary">LOC110793793</name>
</gene>
<protein>
    <submittedName>
        <fullName evidence="11">Sister chromatid cohesion protein PDS5 homolog A</fullName>
    </submittedName>
</protein>
<keyword evidence="10" id="KW-1185">Reference proteome</keyword>
<feature type="compositionally biased region" description="Basic and acidic residues" evidence="9">
    <location>
        <begin position="1501"/>
        <end position="1510"/>
    </location>
</feature>
<evidence type="ECO:0000313" key="11">
    <source>
        <dbReference type="RefSeq" id="XP_021854385.2"/>
    </source>
</evidence>
<evidence type="ECO:0000256" key="9">
    <source>
        <dbReference type="SAM" id="MobiDB-lite"/>
    </source>
</evidence>
<dbReference type="GO" id="GO:0000785">
    <property type="term" value="C:chromatin"/>
    <property type="evidence" value="ECO:0000318"/>
    <property type="project" value="GO_Central"/>
</dbReference>
<evidence type="ECO:0000256" key="3">
    <source>
        <dbReference type="ARBA" id="ARBA00022763"/>
    </source>
</evidence>
<comment type="subcellular location">
    <subcellularLocation>
        <location evidence="1">Nucleus</location>
    </subcellularLocation>
</comment>
<feature type="region of interest" description="Disordered" evidence="9">
    <location>
        <begin position="1420"/>
        <end position="1687"/>
    </location>
</feature>
<feature type="coiled-coil region" evidence="8">
    <location>
        <begin position="483"/>
        <end position="510"/>
    </location>
</feature>
<dbReference type="Gene3D" id="1.25.10.10">
    <property type="entry name" value="Leucine-rich Repeat Variant"/>
    <property type="match status" value="1"/>
</dbReference>
<reference evidence="10" key="1">
    <citation type="journal article" date="2021" name="Nat. Commun.">
        <title>Genomic analyses provide insights into spinach domestication and the genetic basis of agronomic traits.</title>
        <authorList>
            <person name="Cai X."/>
            <person name="Sun X."/>
            <person name="Xu C."/>
            <person name="Sun H."/>
            <person name="Wang X."/>
            <person name="Ge C."/>
            <person name="Zhang Z."/>
            <person name="Wang Q."/>
            <person name="Fei Z."/>
            <person name="Jiao C."/>
            <person name="Wang Q."/>
        </authorList>
    </citation>
    <scope>NUCLEOTIDE SEQUENCE [LARGE SCALE GENOMIC DNA]</scope>
    <source>
        <strain evidence="10">cv. Varoflay</strain>
    </source>
</reference>
<sequence>MAQQLQQQLKELGSKLETPPSSKDSLVKLFKQANTILSDLEQSPPTPILESMQPFLKAIVRPELLKHQDKDVKLLVASCLCEITRITAPEAPYSDEILKDIFCLIVGTFSGLSETNGPSFGRRVIILETLARYRSCVVMLDLECDDLISELFRTFFSVARDDHPENVLSSMKTIMHVLLDESEDIHEDLLLILLSTLGQNKKDVTVAGRKLAMNVIEHFSAKLEPYVKQFLMSSMTEESSLNSEIDYHEVIFNLYRCSPQILLGVVPYLTGEILNDQSKARLKAVNLVGELFALPGSAISEAFQSIFVEFLKRLTDREVEVRMSALDYVKRCLLSNPLRPEAAQIFAALCDRLLDYDENVRKQVVAVVCDVACYNLDSIPVETAKLVAERLRDKSLLVKKYTLDRLAEIYRHYCLRCKEGCANEYDWVPGKILRCFYDKDFRSDAIESILCGALFPAEFSVKNVVENWIRIFAGLDKVEVKALEKILEQKQRLQQEMQKYMSLKQTCKDADATDYQKKVILLFRVMSRFFVDPSKAEEGFLTLDQLKDANIWKILLSLLDPNTSFHQARASQDDLLKILGEKHPLFDFLNVLSVKCSFVLFSKEHVKEFLLELTIQKSTGNTENCLSCVNMLVILASYCPLLFIGSEEDLLNLLKDENEIVKEGILHVLARAGGTIREQLTSSSSSVDLILERLCLEGTRRQAKYAVHALAMITKDDGLRSLSVLYKKLVDLLDEKAHLPTVLQSLGCIAQTAMAVFETRESEIVEFIKIKILKCSNKGQDKPKTRWRDQSELCLLKIFGIKALVKSYLPVKDAHLRGGIDSLIEILRNMLSFGDFSEELESSSVDKAHLKLASAKAILRLSRSWENNIPADVFHLALRTVEINFRQARKLFLSKVHQYIKDRILDPKYACAFLLDIFASKHADIEEDKHNLGEVIQMCRQVKARQLSIQSDTNFLGLYPEYILPYLVHMLAHHPMCPIFDKGMDVKALEPVYRVLYLLLSMVLHGEEDIVPETISVDKEKDIFPAVVSILQCIKRSEDVVDKLKSKNSHAISELGLLVIKRLSKKSGEVQGGDESVSLPSVLYKPSDTKDEASAEAADVYTWVADDSVLAHFESLTLEVNGIIHIEIPQDEVLEDVETDGNEIPLGKLIKKIKSQKNKAKAMVKGHSSPTVTKNEDVLKVVREINLDNLGPSSKIEASNGHANRLTCKPKIEDENPSKKRKEVDAKTTSAPKRQRSSSARSRTKFPSSKTAAKPSANVSSKDPLSIKKERDSEESDLVTLPVKRKRSNKRKRRSKSSYQGNDIEGHKVEESDTSDQKRTEVVDNDKSEIVIYDKSSVGSVKKRKSRSVSGFAKCTSNEGDGPTTDLVDCRIKIWWPMDKRFYEGVVKSYDPEKKKHVVLYNDGDVEVLHLEKERWELVDGDHRPKKKTNTAKSPPVKTNTTKSPAKTNTTKGPAKTNTTKSPAKMMLPKKKNKTLDESRSRTSEKRPSSVKGKRSQKKTSRTDQRDSLEGKTASAAEDVENRSDYSDISNAEPTVSSASDVLESGDAEQDYDDVEEKSNTARKEVDGEAAQKDTENSDEEETPSPENGQKKAGETSQEDSHASDMEKSHEVDKNVEKPSGISQEEFDEGKQTEEAESNPMPDKTDTSDGDDTEDADDDTEDVDDDTEEADDVPLSTWKRRVAKSHQ</sequence>
<keyword evidence="4" id="KW-0498">Mitosis</keyword>
<accession>A0A9R0K1R4</accession>
<dbReference type="GO" id="GO:0035825">
    <property type="term" value="P:homologous recombination"/>
    <property type="evidence" value="ECO:0007669"/>
    <property type="project" value="UniProtKB-ARBA"/>
</dbReference>
<evidence type="ECO:0000256" key="6">
    <source>
        <dbReference type="ARBA" id="ARBA00023242"/>
    </source>
</evidence>